<organism evidence="1 2">
    <name type="scientific">Taxus chinensis</name>
    <name type="common">Chinese yew</name>
    <name type="synonym">Taxus wallichiana var. chinensis</name>
    <dbReference type="NCBI Taxonomy" id="29808"/>
    <lineage>
        <taxon>Eukaryota</taxon>
        <taxon>Viridiplantae</taxon>
        <taxon>Streptophyta</taxon>
        <taxon>Embryophyta</taxon>
        <taxon>Tracheophyta</taxon>
        <taxon>Spermatophyta</taxon>
        <taxon>Pinopsida</taxon>
        <taxon>Pinidae</taxon>
        <taxon>Conifers II</taxon>
        <taxon>Cupressales</taxon>
        <taxon>Taxaceae</taxon>
        <taxon>Taxus</taxon>
    </lineage>
</organism>
<gene>
    <name evidence="1" type="ORF">KI387_006622</name>
</gene>
<protein>
    <submittedName>
        <fullName evidence="1">Uncharacterized protein</fullName>
    </submittedName>
</protein>
<reference evidence="1 2" key="1">
    <citation type="journal article" date="2021" name="Nat. Plants">
        <title>The Taxus genome provides insights into paclitaxel biosynthesis.</title>
        <authorList>
            <person name="Xiong X."/>
            <person name="Gou J."/>
            <person name="Liao Q."/>
            <person name="Li Y."/>
            <person name="Zhou Q."/>
            <person name="Bi G."/>
            <person name="Li C."/>
            <person name="Du R."/>
            <person name="Wang X."/>
            <person name="Sun T."/>
            <person name="Guo L."/>
            <person name="Liang H."/>
            <person name="Lu P."/>
            <person name="Wu Y."/>
            <person name="Zhang Z."/>
            <person name="Ro D.K."/>
            <person name="Shang Y."/>
            <person name="Huang S."/>
            <person name="Yan J."/>
        </authorList>
    </citation>
    <scope>NUCLEOTIDE SEQUENCE [LARGE SCALE GENOMIC DNA]</scope>
    <source>
        <strain evidence="1">Ta-2019</strain>
    </source>
</reference>
<accession>A0AA38GQ14</accession>
<feature type="non-terminal residue" evidence="1">
    <location>
        <position position="1"/>
    </location>
</feature>
<feature type="non-terminal residue" evidence="1">
    <location>
        <position position="75"/>
    </location>
</feature>
<proteinExistence type="predicted"/>
<evidence type="ECO:0000313" key="2">
    <source>
        <dbReference type="Proteomes" id="UP000824469"/>
    </source>
</evidence>
<name>A0AA38GQ14_TAXCH</name>
<dbReference type="EMBL" id="JAHRHJ020000002">
    <property type="protein sequence ID" value="KAH9326444.1"/>
    <property type="molecule type" value="Genomic_DNA"/>
</dbReference>
<sequence>LNVDPFFTILIIKDRFVHNCMFDSWESCNVMPLEVMNDLDIKVIAAYGNSTTMESREVSVVGCVKGLVVQLAAYQ</sequence>
<dbReference type="AlphaFoldDB" id="A0AA38GQ14"/>
<evidence type="ECO:0000313" key="1">
    <source>
        <dbReference type="EMBL" id="KAH9326444.1"/>
    </source>
</evidence>
<dbReference type="Proteomes" id="UP000824469">
    <property type="component" value="Unassembled WGS sequence"/>
</dbReference>
<keyword evidence="2" id="KW-1185">Reference proteome</keyword>
<comment type="caution">
    <text evidence="1">The sequence shown here is derived from an EMBL/GenBank/DDBJ whole genome shotgun (WGS) entry which is preliminary data.</text>
</comment>